<dbReference type="AlphaFoldDB" id="A0A6H5GZ92"/>
<accession>A0A6H5GZ92</accession>
<dbReference type="Proteomes" id="UP000479000">
    <property type="component" value="Unassembled WGS sequence"/>
</dbReference>
<reference evidence="1 2" key="1">
    <citation type="submission" date="2020-02" db="EMBL/GenBank/DDBJ databases">
        <authorList>
            <person name="Ferguson B K."/>
        </authorList>
    </citation>
    <scope>NUCLEOTIDE SEQUENCE [LARGE SCALE GENOMIC DNA]</scope>
</reference>
<keyword evidence="2" id="KW-1185">Reference proteome</keyword>
<sequence>MLYCSITEASGLRSDGRQNQAGDLDLIQPSVPNTWFFTQEKFSLFHTYLPYLRIPQSNTQIIAVFLTLGLSGQNAVIKPSRNKQRKLVVQV</sequence>
<protein>
    <submittedName>
        <fullName evidence="1">Uncharacterized protein</fullName>
    </submittedName>
</protein>
<feature type="non-terminal residue" evidence="1">
    <location>
        <position position="91"/>
    </location>
</feature>
<evidence type="ECO:0000313" key="1">
    <source>
        <dbReference type="EMBL" id="CAB0010117.1"/>
    </source>
</evidence>
<evidence type="ECO:0000313" key="2">
    <source>
        <dbReference type="Proteomes" id="UP000479000"/>
    </source>
</evidence>
<dbReference type="EMBL" id="CADCXU010022788">
    <property type="protein sequence ID" value="CAB0010117.1"/>
    <property type="molecule type" value="Genomic_DNA"/>
</dbReference>
<organism evidence="1 2">
    <name type="scientific">Nesidiocoris tenuis</name>
    <dbReference type="NCBI Taxonomy" id="355587"/>
    <lineage>
        <taxon>Eukaryota</taxon>
        <taxon>Metazoa</taxon>
        <taxon>Ecdysozoa</taxon>
        <taxon>Arthropoda</taxon>
        <taxon>Hexapoda</taxon>
        <taxon>Insecta</taxon>
        <taxon>Pterygota</taxon>
        <taxon>Neoptera</taxon>
        <taxon>Paraneoptera</taxon>
        <taxon>Hemiptera</taxon>
        <taxon>Heteroptera</taxon>
        <taxon>Panheteroptera</taxon>
        <taxon>Cimicomorpha</taxon>
        <taxon>Miridae</taxon>
        <taxon>Dicyphina</taxon>
        <taxon>Nesidiocoris</taxon>
    </lineage>
</organism>
<gene>
    <name evidence="1" type="ORF">NTEN_LOCUS15174</name>
</gene>
<name>A0A6H5GZ92_9HEMI</name>
<proteinExistence type="predicted"/>